<dbReference type="Proteomes" id="UP000299102">
    <property type="component" value="Unassembled WGS sequence"/>
</dbReference>
<organism evidence="2 3">
    <name type="scientific">Eumeta variegata</name>
    <name type="common">Bagworm moth</name>
    <name type="synonym">Eumeta japonica</name>
    <dbReference type="NCBI Taxonomy" id="151549"/>
    <lineage>
        <taxon>Eukaryota</taxon>
        <taxon>Metazoa</taxon>
        <taxon>Ecdysozoa</taxon>
        <taxon>Arthropoda</taxon>
        <taxon>Hexapoda</taxon>
        <taxon>Insecta</taxon>
        <taxon>Pterygota</taxon>
        <taxon>Neoptera</taxon>
        <taxon>Endopterygota</taxon>
        <taxon>Lepidoptera</taxon>
        <taxon>Glossata</taxon>
        <taxon>Ditrysia</taxon>
        <taxon>Tineoidea</taxon>
        <taxon>Psychidae</taxon>
        <taxon>Oiketicinae</taxon>
        <taxon>Eumeta</taxon>
    </lineage>
</organism>
<reference evidence="2 3" key="1">
    <citation type="journal article" date="2019" name="Commun. Biol.">
        <title>The bagworm genome reveals a unique fibroin gene that provides high tensile strength.</title>
        <authorList>
            <person name="Kono N."/>
            <person name="Nakamura H."/>
            <person name="Ohtoshi R."/>
            <person name="Tomita M."/>
            <person name="Numata K."/>
            <person name="Arakawa K."/>
        </authorList>
    </citation>
    <scope>NUCLEOTIDE SEQUENCE [LARGE SCALE GENOMIC DNA]</scope>
</reference>
<protein>
    <submittedName>
        <fullName evidence="2">Uncharacterized protein</fullName>
    </submittedName>
</protein>
<feature type="region of interest" description="Disordered" evidence="1">
    <location>
        <begin position="1"/>
        <end position="102"/>
    </location>
</feature>
<name>A0A4C1TAM0_EUMVA</name>
<feature type="compositionally biased region" description="Basic residues" evidence="1">
    <location>
        <begin position="1"/>
        <end position="27"/>
    </location>
</feature>
<sequence>MHRRRRRPGRRRPRVRARARPLRKGGCRRKDVDSDGGRRTEEKDYIFADRFRSAMQKREHTSPRRRTARAAKGEGSTPHERAAPHDAIRYDWTATPGAGDGD</sequence>
<gene>
    <name evidence="2" type="ORF">EVAR_76375_1</name>
</gene>
<dbReference type="EMBL" id="BGZK01000041">
    <property type="protein sequence ID" value="GBP10528.1"/>
    <property type="molecule type" value="Genomic_DNA"/>
</dbReference>
<evidence type="ECO:0000256" key="1">
    <source>
        <dbReference type="SAM" id="MobiDB-lite"/>
    </source>
</evidence>
<evidence type="ECO:0000313" key="3">
    <source>
        <dbReference type="Proteomes" id="UP000299102"/>
    </source>
</evidence>
<accession>A0A4C1TAM0</accession>
<evidence type="ECO:0000313" key="2">
    <source>
        <dbReference type="EMBL" id="GBP10528.1"/>
    </source>
</evidence>
<feature type="compositionally biased region" description="Basic and acidic residues" evidence="1">
    <location>
        <begin position="28"/>
        <end position="62"/>
    </location>
</feature>
<dbReference type="AlphaFoldDB" id="A0A4C1TAM0"/>
<feature type="compositionally biased region" description="Basic and acidic residues" evidence="1">
    <location>
        <begin position="77"/>
        <end position="89"/>
    </location>
</feature>
<keyword evidence="3" id="KW-1185">Reference proteome</keyword>
<proteinExistence type="predicted"/>
<comment type="caution">
    <text evidence="2">The sequence shown here is derived from an EMBL/GenBank/DDBJ whole genome shotgun (WGS) entry which is preliminary data.</text>
</comment>